<dbReference type="Pfam" id="PF00075">
    <property type="entry name" value="RNase_H"/>
    <property type="match status" value="1"/>
</dbReference>
<dbReference type="InterPro" id="IPR012337">
    <property type="entry name" value="RNaseH-like_sf"/>
</dbReference>
<dbReference type="InterPro" id="IPR002156">
    <property type="entry name" value="RNaseH_domain"/>
</dbReference>
<dbReference type="Proteomes" id="UP000499080">
    <property type="component" value="Unassembled WGS sequence"/>
</dbReference>
<dbReference type="Gene3D" id="3.30.420.10">
    <property type="entry name" value="Ribonuclease H-like superfamily/Ribonuclease H"/>
    <property type="match status" value="1"/>
</dbReference>
<evidence type="ECO:0000313" key="3">
    <source>
        <dbReference type="Proteomes" id="UP000499080"/>
    </source>
</evidence>
<organism evidence="2 3">
    <name type="scientific">Araneus ventricosus</name>
    <name type="common">Orbweaver spider</name>
    <name type="synonym">Epeira ventricosa</name>
    <dbReference type="NCBI Taxonomy" id="182803"/>
    <lineage>
        <taxon>Eukaryota</taxon>
        <taxon>Metazoa</taxon>
        <taxon>Ecdysozoa</taxon>
        <taxon>Arthropoda</taxon>
        <taxon>Chelicerata</taxon>
        <taxon>Arachnida</taxon>
        <taxon>Araneae</taxon>
        <taxon>Araneomorphae</taxon>
        <taxon>Entelegynae</taxon>
        <taxon>Araneoidea</taxon>
        <taxon>Araneidae</taxon>
        <taxon>Araneus</taxon>
    </lineage>
</organism>
<sequence>MALKQALLWKRHNKKNVHCHIFTDSMSSLKALQRFQPKNNLVEEVRQLLDATVSLHWVKDHIGIEGNEAADKAAKSASEKPSIDMHLEIPQRTMKTRLKRLLMEEWQRRWHNGEKGRFTFNIFPDVKTSRCLDNRYVAQATTNHGPTPYYFKKFNLKDCNCRCGDDSEDGVLHYILSCPLLGHLRNSIRPGDSMVQLLQNKRSVLEIKAILHALYHQQSDIIELNPTTVD</sequence>
<dbReference type="OrthoDB" id="6775274at2759"/>
<dbReference type="SUPFAM" id="SSF53098">
    <property type="entry name" value="Ribonuclease H-like"/>
    <property type="match status" value="1"/>
</dbReference>
<dbReference type="InterPro" id="IPR036397">
    <property type="entry name" value="RNaseH_sf"/>
</dbReference>
<gene>
    <name evidence="2" type="ORF">AVEN_263869_1</name>
</gene>
<proteinExistence type="predicted"/>
<feature type="domain" description="RNase H type-1" evidence="1">
    <location>
        <begin position="1"/>
        <end position="79"/>
    </location>
</feature>
<keyword evidence="3" id="KW-1185">Reference proteome</keyword>
<protein>
    <recommendedName>
        <fullName evidence="1">RNase H type-1 domain-containing protein</fullName>
    </recommendedName>
</protein>
<dbReference type="AlphaFoldDB" id="A0A4Y2LD94"/>
<evidence type="ECO:0000259" key="1">
    <source>
        <dbReference type="PROSITE" id="PS50879"/>
    </source>
</evidence>
<dbReference type="PROSITE" id="PS50879">
    <property type="entry name" value="RNASE_H_1"/>
    <property type="match status" value="1"/>
</dbReference>
<name>A0A4Y2LD94_ARAVE</name>
<dbReference type="EMBL" id="BGPR01005624">
    <property type="protein sequence ID" value="GBN11903.1"/>
    <property type="molecule type" value="Genomic_DNA"/>
</dbReference>
<reference evidence="2 3" key="1">
    <citation type="journal article" date="2019" name="Sci. Rep.">
        <title>Orb-weaving spider Araneus ventricosus genome elucidates the spidroin gene catalogue.</title>
        <authorList>
            <person name="Kono N."/>
            <person name="Nakamura H."/>
            <person name="Ohtoshi R."/>
            <person name="Moran D.A.P."/>
            <person name="Shinohara A."/>
            <person name="Yoshida Y."/>
            <person name="Fujiwara M."/>
            <person name="Mori M."/>
            <person name="Tomita M."/>
            <person name="Arakawa K."/>
        </authorList>
    </citation>
    <scope>NUCLEOTIDE SEQUENCE [LARGE SCALE GENOMIC DNA]</scope>
</reference>
<dbReference type="GO" id="GO:0004523">
    <property type="term" value="F:RNA-DNA hybrid ribonuclease activity"/>
    <property type="evidence" value="ECO:0007669"/>
    <property type="project" value="InterPro"/>
</dbReference>
<accession>A0A4Y2LD94</accession>
<evidence type="ECO:0000313" key="2">
    <source>
        <dbReference type="EMBL" id="GBN11903.1"/>
    </source>
</evidence>
<comment type="caution">
    <text evidence="2">The sequence shown here is derived from an EMBL/GenBank/DDBJ whole genome shotgun (WGS) entry which is preliminary data.</text>
</comment>
<dbReference type="GO" id="GO:0003676">
    <property type="term" value="F:nucleic acid binding"/>
    <property type="evidence" value="ECO:0007669"/>
    <property type="project" value="InterPro"/>
</dbReference>